<dbReference type="GeneID" id="34609296"/>
<feature type="transmembrane region" description="Helical" evidence="5">
    <location>
        <begin position="21"/>
        <end position="40"/>
    </location>
</feature>
<dbReference type="VEuPathDB" id="FungiDB:ASPZODRAFT_131753"/>
<dbReference type="GO" id="GO:0032259">
    <property type="term" value="P:methylation"/>
    <property type="evidence" value="ECO:0007669"/>
    <property type="project" value="UniProtKB-KW"/>
</dbReference>
<dbReference type="GO" id="GO:0004671">
    <property type="term" value="F:protein C-terminal S-isoprenylcysteine carboxyl O-methyltransferase activity"/>
    <property type="evidence" value="ECO:0007669"/>
    <property type="project" value="UniProtKB-EC"/>
</dbReference>
<dbReference type="EC" id="2.1.1.100" evidence="5"/>
<organism evidence="6 7">
    <name type="scientific">Penicilliopsis zonata CBS 506.65</name>
    <dbReference type="NCBI Taxonomy" id="1073090"/>
    <lineage>
        <taxon>Eukaryota</taxon>
        <taxon>Fungi</taxon>
        <taxon>Dikarya</taxon>
        <taxon>Ascomycota</taxon>
        <taxon>Pezizomycotina</taxon>
        <taxon>Eurotiomycetes</taxon>
        <taxon>Eurotiomycetidae</taxon>
        <taxon>Eurotiales</taxon>
        <taxon>Aspergillaceae</taxon>
        <taxon>Penicilliopsis</taxon>
    </lineage>
</organism>
<feature type="transmembrane region" description="Helical" evidence="5">
    <location>
        <begin position="103"/>
        <end position="127"/>
    </location>
</feature>
<keyword evidence="2 5" id="KW-0812">Transmembrane</keyword>
<evidence type="ECO:0000256" key="3">
    <source>
        <dbReference type="ARBA" id="ARBA00022989"/>
    </source>
</evidence>
<keyword evidence="4 5" id="KW-0472">Membrane</keyword>
<keyword evidence="5" id="KW-0808">Transferase</keyword>
<comment type="catalytic activity">
    <reaction evidence="5">
        <text>[protein]-C-terminal S-[(2E,6E)-farnesyl]-L-cysteine + S-adenosyl-L-methionine = [protein]-C-terminal S-[(2E,6E)-farnesyl]-L-cysteine methyl ester + S-adenosyl-L-homocysteine</text>
        <dbReference type="Rhea" id="RHEA:21672"/>
        <dbReference type="Rhea" id="RHEA-COMP:12125"/>
        <dbReference type="Rhea" id="RHEA-COMP:12126"/>
        <dbReference type="ChEBI" id="CHEBI:57856"/>
        <dbReference type="ChEBI" id="CHEBI:59789"/>
        <dbReference type="ChEBI" id="CHEBI:90510"/>
        <dbReference type="ChEBI" id="CHEBI:90511"/>
        <dbReference type="EC" id="2.1.1.100"/>
    </reaction>
</comment>
<name>A0A1L9SI17_9EURO</name>
<dbReference type="GO" id="GO:0005789">
    <property type="term" value="C:endoplasmic reticulum membrane"/>
    <property type="evidence" value="ECO:0007669"/>
    <property type="project" value="UniProtKB-SubCell"/>
</dbReference>
<dbReference type="RefSeq" id="XP_022581369.1">
    <property type="nucleotide sequence ID" value="XM_022722831.1"/>
</dbReference>
<reference evidence="7" key="1">
    <citation type="journal article" date="2017" name="Genome Biol.">
        <title>Comparative genomics reveals high biological diversity and specific adaptations in the industrially and medically important fungal genus Aspergillus.</title>
        <authorList>
            <person name="de Vries R.P."/>
            <person name="Riley R."/>
            <person name="Wiebenga A."/>
            <person name="Aguilar-Osorio G."/>
            <person name="Amillis S."/>
            <person name="Uchima C.A."/>
            <person name="Anderluh G."/>
            <person name="Asadollahi M."/>
            <person name="Askin M."/>
            <person name="Barry K."/>
            <person name="Battaglia E."/>
            <person name="Bayram O."/>
            <person name="Benocci T."/>
            <person name="Braus-Stromeyer S.A."/>
            <person name="Caldana C."/>
            <person name="Canovas D."/>
            <person name="Cerqueira G.C."/>
            <person name="Chen F."/>
            <person name="Chen W."/>
            <person name="Choi C."/>
            <person name="Clum A."/>
            <person name="Dos Santos R.A."/>
            <person name="Damasio A.R."/>
            <person name="Diallinas G."/>
            <person name="Emri T."/>
            <person name="Fekete E."/>
            <person name="Flipphi M."/>
            <person name="Freyberg S."/>
            <person name="Gallo A."/>
            <person name="Gournas C."/>
            <person name="Habgood R."/>
            <person name="Hainaut M."/>
            <person name="Harispe M.L."/>
            <person name="Henrissat B."/>
            <person name="Hilden K.S."/>
            <person name="Hope R."/>
            <person name="Hossain A."/>
            <person name="Karabika E."/>
            <person name="Karaffa L."/>
            <person name="Karanyi Z."/>
            <person name="Krasevec N."/>
            <person name="Kuo A."/>
            <person name="Kusch H."/>
            <person name="LaButti K."/>
            <person name="Lagendijk E.L."/>
            <person name="Lapidus A."/>
            <person name="Levasseur A."/>
            <person name="Lindquist E."/>
            <person name="Lipzen A."/>
            <person name="Logrieco A.F."/>
            <person name="MacCabe A."/>
            <person name="Maekelae M.R."/>
            <person name="Malavazi I."/>
            <person name="Melin P."/>
            <person name="Meyer V."/>
            <person name="Mielnichuk N."/>
            <person name="Miskei M."/>
            <person name="Molnar A.P."/>
            <person name="Mule G."/>
            <person name="Ngan C.Y."/>
            <person name="Orejas M."/>
            <person name="Orosz E."/>
            <person name="Ouedraogo J.P."/>
            <person name="Overkamp K.M."/>
            <person name="Park H.-S."/>
            <person name="Perrone G."/>
            <person name="Piumi F."/>
            <person name="Punt P.J."/>
            <person name="Ram A.F."/>
            <person name="Ramon A."/>
            <person name="Rauscher S."/>
            <person name="Record E."/>
            <person name="Riano-Pachon D.M."/>
            <person name="Robert V."/>
            <person name="Roehrig J."/>
            <person name="Ruller R."/>
            <person name="Salamov A."/>
            <person name="Salih N.S."/>
            <person name="Samson R.A."/>
            <person name="Sandor E."/>
            <person name="Sanguinetti M."/>
            <person name="Schuetze T."/>
            <person name="Sepcic K."/>
            <person name="Shelest E."/>
            <person name="Sherlock G."/>
            <person name="Sophianopoulou V."/>
            <person name="Squina F.M."/>
            <person name="Sun H."/>
            <person name="Susca A."/>
            <person name="Todd R.B."/>
            <person name="Tsang A."/>
            <person name="Unkles S.E."/>
            <person name="van de Wiele N."/>
            <person name="van Rossen-Uffink D."/>
            <person name="Oliveira J.V."/>
            <person name="Vesth T.C."/>
            <person name="Visser J."/>
            <person name="Yu J.-H."/>
            <person name="Zhou M."/>
            <person name="Andersen M.R."/>
            <person name="Archer D.B."/>
            <person name="Baker S.E."/>
            <person name="Benoit I."/>
            <person name="Brakhage A.A."/>
            <person name="Braus G.H."/>
            <person name="Fischer R."/>
            <person name="Frisvad J.C."/>
            <person name="Goldman G.H."/>
            <person name="Houbraken J."/>
            <person name="Oakley B."/>
            <person name="Pocsi I."/>
            <person name="Scazzocchio C."/>
            <person name="Seiboth B."/>
            <person name="vanKuyk P.A."/>
            <person name="Wortman J."/>
            <person name="Dyer P.S."/>
            <person name="Grigoriev I.V."/>
        </authorList>
    </citation>
    <scope>NUCLEOTIDE SEQUENCE [LARGE SCALE GENOMIC DNA]</scope>
    <source>
        <strain evidence="7">CBS 506.65</strain>
    </source>
</reference>
<feature type="transmembrane region" description="Helical" evidence="5">
    <location>
        <begin position="147"/>
        <end position="166"/>
    </location>
</feature>
<protein>
    <recommendedName>
        <fullName evidence="5">Protein-S-isoprenylcysteine O-methyltransferase</fullName>
        <ecNumber evidence="5">2.1.1.100</ecNumber>
    </recommendedName>
</protein>
<dbReference type="PANTHER" id="PTHR12714:SF9">
    <property type="entry name" value="PROTEIN-S-ISOPRENYLCYSTEINE O-METHYLTRANSFERASE"/>
    <property type="match status" value="1"/>
</dbReference>
<evidence type="ECO:0000256" key="5">
    <source>
        <dbReference type="RuleBase" id="RU362022"/>
    </source>
</evidence>
<keyword evidence="3 5" id="KW-1133">Transmembrane helix</keyword>
<proteinExistence type="inferred from homology"/>
<keyword evidence="5" id="KW-0489">Methyltransferase</keyword>
<accession>A0A1L9SI17</accession>
<dbReference type="Proteomes" id="UP000184188">
    <property type="component" value="Unassembled WGS sequence"/>
</dbReference>
<keyword evidence="5" id="KW-0949">S-adenosyl-L-methionine</keyword>
<dbReference type="Gene3D" id="1.20.120.1630">
    <property type="match status" value="1"/>
</dbReference>
<keyword evidence="5" id="KW-0256">Endoplasmic reticulum</keyword>
<comment type="similarity">
    <text evidence="5">Belongs to the class VI-like SAM-binding methyltransferase superfamily. Isoprenylcysteine carboxyl methyltransferase family.</text>
</comment>
<evidence type="ECO:0000256" key="4">
    <source>
        <dbReference type="ARBA" id="ARBA00023136"/>
    </source>
</evidence>
<gene>
    <name evidence="6" type="ORF">ASPZODRAFT_131753</name>
</gene>
<evidence type="ECO:0000313" key="6">
    <source>
        <dbReference type="EMBL" id="OJJ46859.1"/>
    </source>
</evidence>
<keyword evidence="7" id="KW-1185">Reference proteome</keyword>
<feature type="transmembrane region" description="Helical" evidence="5">
    <location>
        <begin position="60"/>
        <end position="82"/>
    </location>
</feature>
<evidence type="ECO:0000313" key="7">
    <source>
        <dbReference type="Proteomes" id="UP000184188"/>
    </source>
</evidence>
<dbReference type="EMBL" id="KV878341">
    <property type="protein sequence ID" value="OJJ46859.1"/>
    <property type="molecule type" value="Genomic_DNA"/>
</dbReference>
<evidence type="ECO:0000256" key="1">
    <source>
        <dbReference type="ARBA" id="ARBA00004141"/>
    </source>
</evidence>
<dbReference type="InterPro" id="IPR007269">
    <property type="entry name" value="ICMT_MeTrfase"/>
</dbReference>
<dbReference type="AlphaFoldDB" id="A0A1L9SI17"/>
<comment type="subcellular location">
    <subcellularLocation>
        <location evidence="5">Endoplasmic reticulum membrane</location>
        <topology evidence="5">Multi-pass membrane protein</topology>
    </subcellularLocation>
    <subcellularLocation>
        <location evidence="1">Membrane</location>
        <topology evidence="1">Multi-pass membrane protein</topology>
    </subcellularLocation>
</comment>
<dbReference type="Pfam" id="PF04140">
    <property type="entry name" value="ICMT"/>
    <property type="match status" value="1"/>
</dbReference>
<dbReference type="PANTHER" id="PTHR12714">
    <property type="entry name" value="PROTEIN-S ISOPRENYLCYSTEINE O-METHYLTRANSFERASE"/>
    <property type="match status" value="1"/>
</dbReference>
<dbReference type="OrthoDB" id="422086at2759"/>
<sequence length="200" mass="22512">MGIRQVSDRLQRLKIAYSMHYIHLAFAFFHVVLPCLPAAVREATCPAATEALNPALFTWSGQSAPLVVAVIVGSGMRLLAFAQLGKNFTFVITRPSGLIRSGLYAYMQHPSYTGLVVSILSVCGLVLRPDGVPACWSHQSPTVQTLVSLIIAADWVFILIFLFRTFSMRVVKEEAFLRRNFGKEWEDYHFQTARFIPWLF</sequence>
<evidence type="ECO:0000256" key="2">
    <source>
        <dbReference type="ARBA" id="ARBA00022692"/>
    </source>
</evidence>